<dbReference type="PRINTS" id="PR01050">
    <property type="entry name" value="PYRUVTKNASE"/>
</dbReference>
<dbReference type="GO" id="GO:0005524">
    <property type="term" value="F:ATP binding"/>
    <property type="evidence" value="ECO:0007669"/>
    <property type="project" value="UniProtKB-KW"/>
</dbReference>
<evidence type="ECO:0000256" key="6">
    <source>
        <dbReference type="ARBA" id="ARBA00022679"/>
    </source>
</evidence>
<dbReference type="FunFam" id="3.20.20.60:FF:000025">
    <property type="entry name" value="Pyruvate kinase"/>
    <property type="match status" value="1"/>
</dbReference>
<dbReference type="Pfam" id="PF02887">
    <property type="entry name" value="PK_C"/>
    <property type="match status" value="1"/>
</dbReference>
<dbReference type="GO" id="GO:0000287">
    <property type="term" value="F:magnesium ion binding"/>
    <property type="evidence" value="ECO:0007669"/>
    <property type="project" value="InterPro"/>
</dbReference>
<dbReference type="PROSITE" id="PS00110">
    <property type="entry name" value="PYRUVATE_KINASE"/>
    <property type="match status" value="1"/>
</dbReference>
<evidence type="ECO:0000256" key="1">
    <source>
        <dbReference type="ARBA" id="ARBA00001946"/>
    </source>
</evidence>
<dbReference type="NCBIfam" id="NF004491">
    <property type="entry name" value="PRK05826.1"/>
    <property type="match status" value="1"/>
</dbReference>
<evidence type="ECO:0000259" key="15">
    <source>
        <dbReference type="Pfam" id="PF00224"/>
    </source>
</evidence>
<feature type="domain" description="Pyruvate kinase C-terminal" evidence="16">
    <location>
        <begin position="436"/>
        <end position="546"/>
    </location>
</feature>
<organism evidence="17">
    <name type="scientific">Grateloupia chiangii</name>
    <dbReference type="NCBI Taxonomy" id="1561944"/>
    <lineage>
        <taxon>Eukaryota</taxon>
        <taxon>Rhodophyta</taxon>
        <taxon>Florideophyceae</taxon>
        <taxon>Rhodymeniophycidae</taxon>
        <taxon>Halymeniales</taxon>
        <taxon>Halymeniaceae</taxon>
        <taxon>Grateloupia</taxon>
    </lineage>
</organism>
<evidence type="ECO:0000256" key="9">
    <source>
        <dbReference type="ARBA" id="ARBA00022777"/>
    </source>
</evidence>
<dbReference type="Gene3D" id="3.20.20.60">
    <property type="entry name" value="Phosphoenolpyruvate-binding domains"/>
    <property type="match status" value="1"/>
</dbReference>
<keyword evidence="12 14" id="KW-0324">Glycolysis</keyword>
<dbReference type="EC" id="2.7.1.40" evidence="5 14"/>
<dbReference type="InterPro" id="IPR015806">
    <property type="entry name" value="Pyrv_Knase_insert_dom_sf"/>
</dbReference>
<keyword evidence="8" id="KW-0547">Nucleotide-binding</keyword>
<keyword evidence="10" id="KW-0067">ATP-binding</keyword>
<dbReference type="GO" id="GO:0016301">
    <property type="term" value="F:kinase activity"/>
    <property type="evidence" value="ECO:0007669"/>
    <property type="project" value="UniProtKB-KW"/>
</dbReference>
<dbReference type="InterPro" id="IPR018209">
    <property type="entry name" value="Pyrv_Knase_AS"/>
</dbReference>
<dbReference type="Pfam" id="PF00224">
    <property type="entry name" value="PK"/>
    <property type="match status" value="1"/>
</dbReference>
<dbReference type="InterPro" id="IPR015793">
    <property type="entry name" value="Pyrv_Knase_brl"/>
</dbReference>
<comment type="cofactor">
    <cofactor evidence="2">
        <name>K(+)</name>
        <dbReference type="ChEBI" id="CHEBI:29103"/>
    </cofactor>
</comment>
<dbReference type="NCBIfam" id="TIGR01064">
    <property type="entry name" value="pyruv_kin"/>
    <property type="match status" value="1"/>
</dbReference>
<comment type="pathway">
    <text evidence="3 14">Carbohydrate degradation; glycolysis; pyruvate from D-glyceraldehyde 3-phosphate: step 5/5.</text>
</comment>
<dbReference type="SUPFAM" id="SSF50800">
    <property type="entry name" value="PK beta-barrel domain-like"/>
    <property type="match status" value="1"/>
</dbReference>
<dbReference type="PANTHER" id="PTHR11817">
    <property type="entry name" value="PYRUVATE KINASE"/>
    <property type="match status" value="1"/>
</dbReference>
<comment type="cofactor">
    <cofactor evidence="1">
        <name>Mg(2+)</name>
        <dbReference type="ChEBI" id="CHEBI:18420"/>
    </cofactor>
</comment>
<proteinExistence type="evidence at transcript level"/>
<evidence type="ECO:0000256" key="2">
    <source>
        <dbReference type="ARBA" id="ARBA00001958"/>
    </source>
</evidence>
<evidence type="ECO:0000256" key="10">
    <source>
        <dbReference type="ARBA" id="ARBA00022840"/>
    </source>
</evidence>
<dbReference type="GO" id="GO:0030955">
    <property type="term" value="F:potassium ion binding"/>
    <property type="evidence" value="ECO:0007669"/>
    <property type="project" value="InterPro"/>
</dbReference>
<dbReference type="SUPFAM" id="SSF52935">
    <property type="entry name" value="PK C-terminal domain-like"/>
    <property type="match status" value="1"/>
</dbReference>
<dbReference type="EMBL" id="KM113663">
    <property type="protein sequence ID" value="AIT70031.1"/>
    <property type="molecule type" value="mRNA"/>
</dbReference>
<feature type="domain" description="Pyruvate kinase barrel" evidence="15">
    <location>
        <begin position="73"/>
        <end position="393"/>
    </location>
</feature>
<evidence type="ECO:0000256" key="13">
    <source>
        <dbReference type="ARBA" id="ARBA00023317"/>
    </source>
</evidence>
<evidence type="ECO:0000256" key="3">
    <source>
        <dbReference type="ARBA" id="ARBA00004997"/>
    </source>
</evidence>
<dbReference type="InterPro" id="IPR015813">
    <property type="entry name" value="Pyrv/PenolPyrv_kinase-like_dom"/>
</dbReference>
<dbReference type="UniPathway" id="UPA00109">
    <property type="reaction ID" value="UER00188"/>
</dbReference>
<keyword evidence="9 14" id="KW-0418">Kinase</keyword>
<keyword evidence="7" id="KW-0479">Metal-binding</keyword>
<name>A0A097IU72_9FLOR</name>
<dbReference type="GO" id="GO:0004743">
    <property type="term" value="F:pyruvate kinase activity"/>
    <property type="evidence" value="ECO:0007669"/>
    <property type="project" value="UniProtKB-EC"/>
</dbReference>
<dbReference type="Gene3D" id="3.40.1380.20">
    <property type="entry name" value="Pyruvate kinase, C-terminal domain"/>
    <property type="match status" value="1"/>
</dbReference>
<dbReference type="InterPro" id="IPR001697">
    <property type="entry name" value="Pyr_Knase"/>
</dbReference>
<keyword evidence="13 17" id="KW-0670">Pyruvate</keyword>
<sequence>MSAFAVSPSLPIHGPCISRSTSSTFVQRATPLVRSAPAPARWRAVATSRGEATSLGFANAYDDDQMWDIDSGRMSKIVCTIGPKTCDLESIEKLAETGMDIVRLNMSHGTHEWHKGVIDNVRQINAAGGFNLGILLDTKGPEVRSGDVKAPIKVKRGQRFVWTIRKDLDNFDESTVDVSYDDFINDVHVGDTLLVDGGMCSFLCTEKTDTDVISECIDGGTLTSRRHLNVRGKSASLPAITDKDWEDIKFGMNNNVDFYALSFVKHEDDVARLKEFLVDNECKALVLSKIESADAIHRLPQILKVSDGAMVARGDLGAEIPIEDVPLVQDEIVYINRTLRKPTIVATHMLESMITYPTPTRAEVADITEAVRQGADATMLSGETANGSFPYKALSVMATVAKSVVSRDSAMSQNDLFSPMTTPPQDDEPKDTRMDLAYAASTLASRLNVAAILVFTRVGNYAKLVASTRPRCPIIALTPDSDLVRRLTLFWGVKPYELEFSDDPEETIARAIDLLLEKGHTSSGDNIVITSDMLVKDKNTVNTIQVRRVR</sequence>
<dbReference type="SUPFAM" id="SSF51621">
    <property type="entry name" value="Phosphoenolpyruvate/pyruvate domain"/>
    <property type="match status" value="1"/>
</dbReference>
<dbReference type="InterPro" id="IPR015795">
    <property type="entry name" value="Pyrv_Knase_C"/>
</dbReference>
<evidence type="ECO:0000259" key="16">
    <source>
        <dbReference type="Pfam" id="PF02887"/>
    </source>
</evidence>
<reference evidence="17" key="1">
    <citation type="journal article" date="2014" name="PLoS ONE">
        <title>Phylogeny of c4-photosynthesis enzymes based on algal transcriptomic and genomic data supports an archaeal/proteobacterial origin and multiple duplication for most c4-related genes.</title>
        <authorList>
            <person name="Chi S."/>
            <person name="Wu S."/>
            <person name="Yu J."/>
            <person name="Wang X."/>
            <person name="Tang X."/>
            <person name="Liu T."/>
        </authorList>
    </citation>
    <scope>NUCLEOTIDE SEQUENCE</scope>
    <source>
        <strain evidence="17">PWKQ-2004310</strain>
    </source>
</reference>
<dbReference type="InterPro" id="IPR011037">
    <property type="entry name" value="Pyrv_Knase-like_insert_dom_sf"/>
</dbReference>
<protein>
    <recommendedName>
        <fullName evidence="5 14">Pyruvate kinase</fullName>
        <ecNumber evidence="5 14">2.7.1.40</ecNumber>
    </recommendedName>
</protein>
<accession>A0A097IU72</accession>
<comment type="catalytic activity">
    <reaction evidence="14">
        <text>pyruvate + ATP = phosphoenolpyruvate + ADP + H(+)</text>
        <dbReference type="Rhea" id="RHEA:18157"/>
        <dbReference type="ChEBI" id="CHEBI:15361"/>
        <dbReference type="ChEBI" id="CHEBI:15378"/>
        <dbReference type="ChEBI" id="CHEBI:30616"/>
        <dbReference type="ChEBI" id="CHEBI:58702"/>
        <dbReference type="ChEBI" id="CHEBI:456216"/>
        <dbReference type="EC" id="2.7.1.40"/>
    </reaction>
</comment>
<evidence type="ECO:0000256" key="12">
    <source>
        <dbReference type="ARBA" id="ARBA00023152"/>
    </source>
</evidence>
<dbReference type="Gene3D" id="2.40.33.10">
    <property type="entry name" value="PK beta-barrel domain-like"/>
    <property type="match status" value="1"/>
</dbReference>
<gene>
    <name evidence="17" type="primary">pk</name>
</gene>
<evidence type="ECO:0000256" key="7">
    <source>
        <dbReference type="ARBA" id="ARBA00022723"/>
    </source>
</evidence>
<evidence type="ECO:0000256" key="11">
    <source>
        <dbReference type="ARBA" id="ARBA00022842"/>
    </source>
</evidence>
<keyword evidence="6 14" id="KW-0808">Transferase</keyword>
<dbReference type="InterPro" id="IPR040442">
    <property type="entry name" value="Pyrv_kinase-like_dom_sf"/>
</dbReference>
<evidence type="ECO:0000313" key="17">
    <source>
        <dbReference type="EMBL" id="AIT70031.1"/>
    </source>
</evidence>
<dbReference type="AlphaFoldDB" id="A0A097IU72"/>
<evidence type="ECO:0000256" key="14">
    <source>
        <dbReference type="RuleBase" id="RU000504"/>
    </source>
</evidence>
<evidence type="ECO:0000256" key="4">
    <source>
        <dbReference type="ARBA" id="ARBA00008663"/>
    </source>
</evidence>
<keyword evidence="11 14" id="KW-0460">Magnesium</keyword>
<evidence type="ECO:0000256" key="8">
    <source>
        <dbReference type="ARBA" id="ARBA00022741"/>
    </source>
</evidence>
<dbReference type="InterPro" id="IPR036918">
    <property type="entry name" value="Pyrv_Knase_C_sf"/>
</dbReference>
<comment type="similarity">
    <text evidence="4 14">Belongs to the pyruvate kinase family.</text>
</comment>
<evidence type="ECO:0000256" key="5">
    <source>
        <dbReference type="ARBA" id="ARBA00012142"/>
    </source>
</evidence>